<sequence length="64" mass="7221">MKLRLVGLPDEIDDAVEAIGQVVEVLEVSAHYPRRGNTRQVSVYLDIRVKTAMRPGEVTRDDQD</sequence>
<proteinExistence type="predicted"/>
<gene>
    <name evidence="1" type="ORF">F8566_05105</name>
</gene>
<dbReference type="AlphaFoldDB" id="A0A6H9YTK3"/>
<dbReference type="RefSeq" id="WP_151558508.1">
    <property type="nucleotide sequence ID" value="NZ_WBMT01000002.1"/>
</dbReference>
<dbReference type="OrthoDB" id="3629590at2"/>
<accession>A0A6H9YTK3</accession>
<evidence type="ECO:0000313" key="1">
    <source>
        <dbReference type="EMBL" id="KAB2351604.1"/>
    </source>
</evidence>
<organism evidence="1 2">
    <name type="scientific">Actinomadura rudentiformis</name>
    <dbReference type="NCBI Taxonomy" id="359158"/>
    <lineage>
        <taxon>Bacteria</taxon>
        <taxon>Bacillati</taxon>
        <taxon>Actinomycetota</taxon>
        <taxon>Actinomycetes</taxon>
        <taxon>Streptosporangiales</taxon>
        <taxon>Thermomonosporaceae</taxon>
        <taxon>Actinomadura</taxon>
    </lineage>
</organism>
<dbReference type="EMBL" id="WBMT01000002">
    <property type="protein sequence ID" value="KAB2351604.1"/>
    <property type="molecule type" value="Genomic_DNA"/>
</dbReference>
<evidence type="ECO:0000313" key="2">
    <source>
        <dbReference type="Proteomes" id="UP000468735"/>
    </source>
</evidence>
<dbReference type="Proteomes" id="UP000468735">
    <property type="component" value="Unassembled WGS sequence"/>
</dbReference>
<comment type="caution">
    <text evidence="1">The sequence shown here is derived from an EMBL/GenBank/DDBJ whole genome shotgun (WGS) entry which is preliminary data.</text>
</comment>
<protein>
    <submittedName>
        <fullName evidence="1">Uncharacterized protein</fullName>
    </submittedName>
</protein>
<keyword evidence="2" id="KW-1185">Reference proteome</keyword>
<reference evidence="1 2" key="1">
    <citation type="submission" date="2019-09" db="EMBL/GenBank/DDBJ databases">
        <title>Actinomadura physcomitrii sp. nov., a novel actinomycete isolated from moss [Physcomitrium sphaericum (Ludw) Fuernr].</title>
        <authorList>
            <person name="Zhuang X."/>
            <person name="Liu C."/>
        </authorList>
    </citation>
    <scope>NUCLEOTIDE SEQUENCE [LARGE SCALE GENOMIC DNA]</scope>
    <source>
        <strain evidence="1 2">HMC1</strain>
    </source>
</reference>
<name>A0A6H9YTK3_9ACTN</name>